<dbReference type="InterPro" id="IPR000462">
    <property type="entry name" value="CDP-OH_P_trans"/>
</dbReference>
<protein>
    <submittedName>
        <fullName evidence="4">Phosphatidylglycerophosphate synthase</fullName>
    </submittedName>
</protein>
<keyword evidence="1 2" id="KW-0808">Transferase</keyword>
<keyword evidence="3" id="KW-1133">Transmembrane helix</keyword>
<name>A0A1I6H0B3_9GAMM</name>
<feature type="transmembrane region" description="Helical" evidence="3">
    <location>
        <begin position="135"/>
        <end position="152"/>
    </location>
</feature>
<dbReference type="InterPro" id="IPR048254">
    <property type="entry name" value="CDP_ALCOHOL_P_TRANSF_CS"/>
</dbReference>
<dbReference type="OrthoDB" id="9782011at2"/>
<dbReference type="Pfam" id="PF01066">
    <property type="entry name" value="CDP-OH_P_transf"/>
    <property type="match status" value="1"/>
</dbReference>
<evidence type="ECO:0000313" key="4">
    <source>
        <dbReference type="EMBL" id="SFR47909.1"/>
    </source>
</evidence>
<dbReference type="GO" id="GO:0016020">
    <property type="term" value="C:membrane"/>
    <property type="evidence" value="ECO:0007669"/>
    <property type="project" value="InterPro"/>
</dbReference>
<organism evidence="4 5">
    <name type="scientific">Marinobacter daqiaonensis</name>
    <dbReference type="NCBI Taxonomy" id="650891"/>
    <lineage>
        <taxon>Bacteria</taxon>
        <taxon>Pseudomonadati</taxon>
        <taxon>Pseudomonadota</taxon>
        <taxon>Gammaproteobacteria</taxon>
        <taxon>Pseudomonadales</taxon>
        <taxon>Marinobacteraceae</taxon>
        <taxon>Marinobacter</taxon>
    </lineage>
</organism>
<evidence type="ECO:0000256" key="3">
    <source>
        <dbReference type="SAM" id="Phobius"/>
    </source>
</evidence>
<dbReference type="InterPro" id="IPR043130">
    <property type="entry name" value="CDP-OH_PTrfase_TM_dom"/>
</dbReference>
<evidence type="ECO:0000313" key="5">
    <source>
        <dbReference type="Proteomes" id="UP000198644"/>
    </source>
</evidence>
<gene>
    <name evidence="4" type="ORF">SAMN05216203_0675</name>
</gene>
<proteinExistence type="inferred from homology"/>
<dbReference type="RefSeq" id="WP_092008875.1">
    <property type="nucleotide sequence ID" value="NZ_FOYW01000001.1"/>
</dbReference>
<dbReference type="EMBL" id="FOYW01000001">
    <property type="protein sequence ID" value="SFR47909.1"/>
    <property type="molecule type" value="Genomic_DNA"/>
</dbReference>
<dbReference type="Proteomes" id="UP000198644">
    <property type="component" value="Unassembled WGS sequence"/>
</dbReference>
<dbReference type="STRING" id="650891.SAMN05216203_0675"/>
<feature type="transmembrane region" description="Helical" evidence="3">
    <location>
        <begin position="75"/>
        <end position="92"/>
    </location>
</feature>
<dbReference type="GO" id="GO:0008654">
    <property type="term" value="P:phospholipid biosynthetic process"/>
    <property type="evidence" value="ECO:0007669"/>
    <property type="project" value="InterPro"/>
</dbReference>
<sequence length="245" mass="26655">MDSSQPEGGFYRVPWLDLTLGAGLLALLLAATNAVIGLPPLSTITALLLFLGLSALISLGLHLSRSRFGPADRVTLLRAVLVLFLASLTFFPEFLDRMAWPYALLCLVALLMDGADGYVARRTGTASDFGGRFDMELDAFFILILCIAVTVLEKAGPWVLLIGLMRYGFVGAGLILPWLNGPLPESFRRKTVCVWQPVTLMVAILPPTPHWFATATLLLALGLLVWSFATDVCYLHREAGTPLTH</sequence>
<dbReference type="PROSITE" id="PS00379">
    <property type="entry name" value="CDP_ALCOHOL_P_TRANSF"/>
    <property type="match status" value="1"/>
</dbReference>
<accession>A0A1I6H0B3</accession>
<dbReference type="Gene3D" id="1.20.120.1760">
    <property type="match status" value="1"/>
</dbReference>
<feature type="transmembrane region" description="Helical" evidence="3">
    <location>
        <begin position="211"/>
        <end position="229"/>
    </location>
</feature>
<keyword evidence="3" id="KW-0812">Transmembrane</keyword>
<evidence type="ECO:0000256" key="1">
    <source>
        <dbReference type="ARBA" id="ARBA00022679"/>
    </source>
</evidence>
<feature type="transmembrane region" description="Helical" evidence="3">
    <location>
        <begin position="44"/>
        <end position="63"/>
    </location>
</feature>
<dbReference type="AlphaFoldDB" id="A0A1I6H0B3"/>
<dbReference type="GO" id="GO:0016780">
    <property type="term" value="F:phosphotransferase activity, for other substituted phosphate groups"/>
    <property type="evidence" value="ECO:0007669"/>
    <property type="project" value="InterPro"/>
</dbReference>
<feature type="transmembrane region" description="Helical" evidence="3">
    <location>
        <begin position="158"/>
        <end position="179"/>
    </location>
</feature>
<comment type="similarity">
    <text evidence="2">Belongs to the CDP-alcohol phosphatidyltransferase class-I family.</text>
</comment>
<keyword evidence="3" id="KW-0472">Membrane</keyword>
<feature type="transmembrane region" description="Helical" evidence="3">
    <location>
        <begin position="98"/>
        <end position="115"/>
    </location>
</feature>
<reference evidence="4 5" key="1">
    <citation type="submission" date="2016-10" db="EMBL/GenBank/DDBJ databases">
        <authorList>
            <person name="de Groot N.N."/>
        </authorList>
    </citation>
    <scope>NUCLEOTIDE SEQUENCE [LARGE SCALE GENOMIC DNA]</scope>
    <source>
        <strain evidence="4 5">CGMCC 1.9167</strain>
    </source>
</reference>
<evidence type="ECO:0000256" key="2">
    <source>
        <dbReference type="RuleBase" id="RU003750"/>
    </source>
</evidence>
<keyword evidence="5" id="KW-1185">Reference proteome</keyword>